<dbReference type="GO" id="GO:0019509">
    <property type="term" value="P:L-methionine salvage from methylthioadenosine"/>
    <property type="evidence" value="ECO:0007669"/>
    <property type="project" value="TreeGrafter"/>
</dbReference>
<dbReference type="PANTHER" id="PTHR42679">
    <property type="entry name" value="S-METHYL-5'-THIOADENOSINE PHOSPHORYLASE"/>
    <property type="match status" value="1"/>
</dbReference>
<dbReference type="PANTHER" id="PTHR42679:SF2">
    <property type="entry name" value="S-METHYL-5'-THIOADENOSINE PHOSPHORYLASE"/>
    <property type="match status" value="1"/>
</dbReference>
<protein>
    <recommendedName>
        <fullName evidence="3">Probable S-methyl-5'-thioinosine phosphorylase</fullName>
        <ecNumber evidence="3">2.4.2.44</ecNumber>
    </recommendedName>
    <alternativeName>
        <fullName evidence="3">5'-methylthioinosine phosphorylase</fullName>
        <shortName evidence="3">MTI phosphorylase</shortName>
        <shortName evidence="3">MTIP</shortName>
    </alternativeName>
</protein>
<comment type="catalytic activity">
    <reaction evidence="3">
        <text>S-methyl-5'-thioinosine + phosphate = 5-(methylsulfanyl)-alpha-D-ribose 1-phosphate + hypoxanthine</text>
        <dbReference type="Rhea" id="RHEA:30643"/>
        <dbReference type="ChEBI" id="CHEBI:17368"/>
        <dbReference type="ChEBI" id="CHEBI:43474"/>
        <dbReference type="ChEBI" id="CHEBI:48595"/>
        <dbReference type="ChEBI" id="CHEBI:58533"/>
        <dbReference type="EC" id="2.4.2.44"/>
    </reaction>
</comment>
<keyword evidence="1 3" id="KW-0328">Glycosyltransferase</keyword>
<evidence type="ECO:0000256" key="2">
    <source>
        <dbReference type="ARBA" id="ARBA00022679"/>
    </source>
</evidence>
<dbReference type="InterPro" id="IPR035994">
    <property type="entry name" value="Nucleoside_phosphorylase_sf"/>
</dbReference>
<dbReference type="GO" id="GO:0006166">
    <property type="term" value="P:purine ribonucleoside salvage"/>
    <property type="evidence" value="ECO:0007669"/>
    <property type="project" value="UniProtKB-UniRule"/>
</dbReference>
<keyword evidence="6" id="KW-1185">Reference proteome</keyword>
<dbReference type="EMBL" id="JAWDKD010000018">
    <property type="protein sequence ID" value="MDV0447210.1"/>
    <property type="molecule type" value="Genomic_DNA"/>
</dbReference>
<comment type="miscellaneous">
    <text evidence="3">Although this enzyme belongs to the family of MTA phosphorylases based on sequence homology, it has been shown that conserved amino acid substitutions in the substrate binding pocket convert the substrate specificity of this enzyme from 6-aminopurines to 6-oxopurines.</text>
</comment>
<proteinExistence type="inferred from homology"/>
<feature type="binding site" evidence="3">
    <location>
        <position position="177"/>
    </location>
    <ligand>
        <name>substrate</name>
    </ligand>
</feature>
<feature type="binding site" evidence="3">
    <location>
        <begin position="50"/>
        <end position="51"/>
    </location>
    <ligand>
        <name>phosphate</name>
        <dbReference type="ChEBI" id="CHEBI:43474"/>
    </ligand>
</feature>
<comment type="function">
    <text evidence="3">Catalyzes the reversible phosphorylation of S-methyl-5'-thioinosine (MTI) to hypoxanthine and 5-methylthioribose-1-phosphate. Involved in the breakdown of S-methyl-5'-thioadenosine (MTA), a major by-product of polyamine biosynthesis. Catabolism of (MTA) occurs via deamination to MTI and phosphorolysis to hypoxanthine.</text>
</comment>
<dbReference type="HAMAP" id="MF_01963">
    <property type="entry name" value="MTAP"/>
    <property type="match status" value="1"/>
</dbReference>
<sequence length="257" mass="28029">MSFKRVALTLICGVGYNMSSSDAMPIQTKYGSVNAYVLNFESMDVALIPRHQGKRHVPPHQINYKALVSAAQKIGAPVLSINSVGSMKPELAAGSFFVPNDFIDMTKFRETTFFDKKAVHTDMSDPYCQNIRKALTHVLAEQGISFSEGVYVCTEGPRFETKAEIRMYAQFSDVVGMTGVPEVVLAKEAGLCYASLCLITNPAAGLSSNVLTIDEVQDAVSDCQGQVFDIVLGLAKNLKNQTETDCFCKDSVQNSEI</sequence>
<dbReference type="InterPro" id="IPR010044">
    <property type="entry name" value="MTAP"/>
</dbReference>
<evidence type="ECO:0000313" key="5">
    <source>
        <dbReference type="EMBL" id="MDV0447210.1"/>
    </source>
</evidence>
<organism evidence="5 6">
    <name type="scientific">Methanolapillus africanus</name>
    <dbReference type="NCBI Taxonomy" id="3028297"/>
    <lineage>
        <taxon>Archaea</taxon>
        <taxon>Methanobacteriati</taxon>
        <taxon>Methanobacteriota</taxon>
        <taxon>Stenosarchaea group</taxon>
        <taxon>Methanomicrobia</taxon>
        <taxon>Methanosarcinales</taxon>
        <taxon>Methanosarcinaceae</taxon>
        <taxon>Methanolapillus</taxon>
    </lineage>
</organism>
<evidence type="ECO:0000256" key="3">
    <source>
        <dbReference type="HAMAP-Rule" id="MF_01963"/>
    </source>
</evidence>
<reference evidence="5" key="1">
    <citation type="submission" date="2023-06" db="EMBL/GenBank/DDBJ databases">
        <title>Genome sequence of Methanosarcinaceae archaeon Ag5.</title>
        <authorList>
            <person name="Protasov E."/>
            <person name="Platt K."/>
            <person name="Poehlein A."/>
            <person name="Daniel R."/>
            <person name="Brune A."/>
        </authorList>
    </citation>
    <scope>NUCLEOTIDE SEQUENCE</scope>
    <source>
        <strain evidence="5">Ag5</strain>
    </source>
</reference>
<dbReference type="Proteomes" id="UP001271789">
    <property type="component" value="Unassembled WGS sequence"/>
</dbReference>
<dbReference type="GO" id="GO:0017061">
    <property type="term" value="F:S-methyl-5-thioadenosine phosphorylase activity"/>
    <property type="evidence" value="ECO:0007669"/>
    <property type="project" value="InterPro"/>
</dbReference>
<dbReference type="SUPFAM" id="SSF53167">
    <property type="entry name" value="Purine and uridine phosphorylases"/>
    <property type="match status" value="1"/>
</dbReference>
<dbReference type="AlphaFoldDB" id="A0AAE4MIJ1"/>
<comment type="subunit">
    <text evidence="3">Homotrimer.</text>
</comment>
<feature type="site" description="Important for substrate specificity" evidence="3">
    <location>
        <position position="160"/>
    </location>
</feature>
<feature type="binding site" evidence="3">
    <location>
        <position position="178"/>
    </location>
    <ligand>
        <name>phosphate</name>
        <dbReference type="ChEBI" id="CHEBI:43474"/>
    </ligand>
</feature>
<comment type="similarity">
    <text evidence="3">Belongs to the PNP/MTAP phosphorylase family. MTAP subfamily.</text>
</comment>
<feature type="domain" description="Nucleoside phosphorylase" evidence="4">
    <location>
        <begin position="44"/>
        <end position="234"/>
    </location>
</feature>
<dbReference type="InterPro" id="IPR000845">
    <property type="entry name" value="Nucleoside_phosphorylase_d"/>
</dbReference>
<comment type="caution">
    <text evidence="5">The sequence shown here is derived from an EMBL/GenBank/DDBJ whole genome shotgun (WGS) entry which is preliminary data.</text>
</comment>
<evidence type="ECO:0000313" key="6">
    <source>
        <dbReference type="Proteomes" id="UP001271789"/>
    </source>
</evidence>
<evidence type="ECO:0000256" key="1">
    <source>
        <dbReference type="ARBA" id="ARBA00022676"/>
    </source>
</evidence>
<dbReference type="Gene3D" id="3.40.50.1580">
    <property type="entry name" value="Nucleoside phosphorylase domain"/>
    <property type="match status" value="1"/>
</dbReference>
<dbReference type="CDD" id="cd09010">
    <property type="entry name" value="MTAP_SsMTAPII_like_MTIP"/>
    <property type="match status" value="1"/>
</dbReference>
<name>A0AAE4MIJ1_9EURY</name>
<accession>A0AAE4MIJ1</accession>
<dbReference type="EC" id="2.4.2.44" evidence="3"/>
<comment type="caution">
    <text evidence="3">Lacks conserved residue(s) required for the propagation of feature annotation.</text>
</comment>
<keyword evidence="3" id="KW-0660">Purine salvage</keyword>
<evidence type="ECO:0000259" key="4">
    <source>
        <dbReference type="Pfam" id="PF01048"/>
    </source>
</evidence>
<comment type="pathway">
    <text evidence="3">Purine metabolism; purine nucleoside salvage.</text>
</comment>
<dbReference type="RefSeq" id="WP_338099636.1">
    <property type="nucleotide sequence ID" value="NZ_JAWDKD010000018.1"/>
</dbReference>
<dbReference type="Pfam" id="PF01048">
    <property type="entry name" value="PNP_UDP_1"/>
    <property type="match status" value="1"/>
</dbReference>
<dbReference type="GO" id="GO:0005829">
    <property type="term" value="C:cytosol"/>
    <property type="evidence" value="ECO:0007669"/>
    <property type="project" value="TreeGrafter"/>
</dbReference>
<gene>
    <name evidence="5" type="ORF">MsAg5_10890</name>
</gene>
<keyword evidence="2 3" id="KW-0808">Transferase</keyword>
<feature type="site" description="Important for substrate specificity" evidence="3">
    <location>
        <position position="213"/>
    </location>
</feature>
<feature type="binding site" evidence="3">
    <location>
        <begin position="201"/>
        <end position="203"/>
    </location>
    <ligand>
        <name>substrate</name>
    </ligand>
</feature>